<feature type="chain" id="PRO_5045521470" evidence="1">
    <location>
        <begin position="26"/>
        <end position="122"/>
    </location>
</feature>
<keyword evidence="4" id="KW-1185">Reference proteome</keyword>
<evidence type="ECO:0000313" key="3">
    <source>
        <dbReference type="EMBL" id="MBS9532433.1"/>
    </source>
</evidence>
<name>A0ABS5RFR8_9MYCO</name>
<dbReference type="EMBL" id="JAHCLR010000003">
    <property type="protein sequence ID" value="MBS9532433.1"/>
    <property type="molecule type" value="Genomic_DNA"/>
</dbReference>
<proteinExistence type="predicted"/>
<keyword evidence="1" id="KW-0732">Signal</keyword>
<reference evidence="3 4" key="1">
    <citation type="submission" date="2021-05" db="EMBL/GenBank/DDBJ databases">
        <title>Mycobacterium acidophilum sp. nov., an extremely acid-tolerant member of the genus Mycobacterium.</title>
        <authorList>
            <person name="Xia J."/>
        </authorList>
    </citation>
    <scope>NUCLEOTIDE SEQUENCE [LARGE SCALE GENOMIC DNA]</scope>
    <source>
        <strain evidence="3 4">M1</strain>
    </source>
</reference>
<feature type="domain" description="DUF732" evidence="2">
    <location>
        <begin position="39"/>
        <end position="109"/>
    </location>
</feature>
<evidence type="ECO:0000256" key="1">
    <source>
        <dbReference type="SAM" id="SignalP"/>
    </source>
</evidence>
<dbReference type="Pfam" id="PF05305">
    <property type="entry name" value="DUF732"/>
    <property type="match status" value="1"/>
</dbReference>
<dbReference type="InterPro" id="IPR007969">
    <property type="entry name" value="DUF732"/>
</dbReference>
<comment type="caution">
    <text evidence="3">The sequence shown here is derived from an EMBL/GenBank/DDBJ whole genome shotgun (WGS) entry which is preliminary data.</text>
</comment>
<protein>
    <submittedName>
        <fullName evidence="3">DUF732 domain-containing protein</fullName>
    </submittedName>
</protein>
<organism evidence="3 4">
    <name type="scientific">Mycolicibacter acidiphilus</name>
    <dbReference type="NCBI Taxonomy" id="2835306"/>
    <lineage>
        <taxon>Bacteria</taxon>
        <taxon>Bacillati</taxon>
        <taxon>Actinomycetota</taxon>
        <taxon>Actinomycetes</taxon>
        <taxon>Mycobacteriales</taxon>
        <taxon>Mycobacteriaceae</taxon>
        <taxon>Mycolicibacter</taxon>
    </lineage>
</organism>
<dbReference type="Proteomes" id="UP001519535">
    <property type="component" value="Unassembled WGS sequence"/>
</dbReference>
<dbReference type="RefSeq" id="WP_214091316.1">
    <property type="nucleotide sequence ID" value="NZ_JAHCLR010000003.1"/>
</dbReference>
<gene>
    <name evidence="3" type="ORF">KIH27_02400</name>
</gene>
<sequence>MSARIAKWMVAGVCAALAAVPTVHAEPGDPYLAAAEATDGVFIDAINRLGLGNLNNPPAVAVAHDACGYIRDGHTIRDTVDGVRNTYGGMAVLPAAHFVAVARAVYCPDTRHIDERGGDTAA</sequence>
<evidence type="ECO:0000259" key="2">
    <source>
        <dbReference type="Pfam" id="PF05305"/>
    </source>
</evidence>
<accession>A0ABS5RFR8</accession>
<evidence type="ECO:0000313" key="4">
    <source>
        <dbReference type="Proteomes" id="UP001519535"/>
    </source>
</evidence>
<feature type="signal peptide" evidence="1">
    <location>
        <begin position="1"/>
        <end position="25"/>
    </location>
</feature>